<dbReference type="AlphaFoldDB" id="A0A6C0HGF7"/>
<proteinExistence type="predicted"/>
<accession>A0A6C0HGF7</accession>
<organism evidence="1">
    <name type="scientific">viral metagenome</name>
    <dbReference type="NCBI Taxonomy" id="1070528"/>
    <lineage>
        <taxon>unclassified sequences</taxon>
        <taxon>metagenomes</taxon>
        <taxon>organismal metagenomes</taxon>
    </lineage>
</organism>
<evidence type="ECO:0000313" key="1">
    <source>
        <dbReference type="EMBL" id="QHT79698.1"/>
    </source>
</evidence>
<name>A0A6C0HGF7_9ZZZZ</name>
<reference evidence="1" key="1">
    <citation type="journal article" date="2020" name="Nature">
        <title>Giant virus diversity and host interactions through global metagenomics.</title>
        <authorList>
            <person name="Schulz F."/>
            <person name="Roux S."/>
            <person name="Paez-Espino D."/>
            <person name="Jungbluth S."/>
            <person name="Walsh D.A."/>
            <person name="Denef V.J."/>
            <person name="McMahon K.D."/>
            <person name="Konstantinidis K.T."/>
            <person name="Eloe-Fadrosh E.A."/>
            <person name="Kyrpides N.C."/>
            <person name="Woyke T."/>
        </authorList>
    </citation>
    <scope>NUCLEOTIDE SEQUENCE</scope>
    <source>
        <strain evidence="1">GVMAG-M-3300023184-101</strain>
    </source>
</reference>
<protein>
    <submittedName>
        <fullName evidence="1">Uncharacterized protein</fullName>
    </submittedName>
</protein>
<sequence length="89" mass="10535">MEIINRITYKIEQYGTGIEWGTGEDVGANLWADLDNLRNNCNRNNLVSDWKYKNNFDCIEKWHLNGRKAFDKMSWENSFAVALLFTIYH</sequence>
<dbReference type="EMBL" id="MN739952">
    <property type="protein sequence ID" value="QHT79698.1"/>
    <property type="molecule type" value="Genomic_DNA"/>
</dbReference>